<comment type="caution">
    <text evidence="8">The sequence shown here is derived from an EMBL/GenBank/DDBJ whole genome shotgun (WGS) entry which is preliminary data.</text>
</comment>
<dbReference type="InterPro" id="IPR000620">
    <property type="entry name" value="EamA_dom"/>
</dbReference>
<evidence type="ECO:0000256" key="1">
    <source>
        <dbReference type="ARBA" id="ARBA00004141"/>
    </source>
</evidence>
<evidence type="ECO:0000256" key="6">
    <source>
        <dbReference type="SAM" id="Phobius"/>
    </source>
</evidence>
<evidence type="ECO:0000256" key="4">
    <source>
        <dbReference type="ARBA" id="ARBA00022989"/>
    </source>
</evidence>
<dbReference type="SUPFAM" id="SSF103481">
    <property type="entry name" value="Multidrug resistance efflux transporter EmrE"/>
    <property type="match status" value="2"/>
</dbReference>
<dbReference type="Proteomes" id="UP001500416">
    <property type="component" value="Unassembled WGS sequence"/>
</dbReference>
<dbReference type="EMBL" id="BAAABU010000005">
    <property type="protein sequence ID" value="GAA0231335.1"/>
    <property type="molecule type" value="Genomic_DNA"/>
</dbReference>
<sequence length="302" mass="31841">MKPRHVALAVLVTSIWGVNFVVIKVGLAEFPPLLFSALRFLAAAVPALWFVGRPRVAWKWVLAVGFLLGVAKFGLLFIGMGAGMPAGLSSLVLQSQVIFTVVFAAVLLRERPRPVQLAGMAVAAVGIMLIALDYGVTSPMSALLLVVLGAVAWGLSNVATRHAKPPDALSFIVWVSAVAVLPLLGLSLVFEGPAAGWAALSDLRWTGVSALLFIAWVSTLFGFGVWGFLLREYDASTVVPFALLVPVAGMFSGWLLLDEAVSPVRIGAAALVIAGMAATTVRWSKPATPPIVHREVVDARSG</sequence>
<evidence type="ECO:0000256" key="3">
    <source>
        <dbReference type="ARBA" id="ARBA00022692"/>
    </source>
</evidence>
<feature type="transmembrane region" description="Helical" evidence="6">
    <location>
        <begin position="140"/>
        <end position="159"/>
    </location>
</feature>
<organism evidence="8 9">
    <name type="scientific">Saccharothrix mutabilis subsp. mutabilis</name>
    <dbReference type="NCBI Taxonomy" id="66855"/>
    <lineage>
        <taxon>Bacteria</taxon>
        <taxon>Bacillati</taxon>
        <taxon>Actinomycetota</taxon>
        <taxon>Actinomycetes</taxon>
        <taxon>Pseudonocardiales</taxon>
        <taxon>Pseudonocardiaceae</taxon>
        <taxon>Saccharothrix</taxon>
    </lineage>
</organism>
<reference evidence="8 9" key="1">
    <citation type="journal article" date="2019" name="Int. J. Syst. Evol. Microbiol.">
        <title>The Global Catalogue of Microorganisms (GCM) 10K type strain sequencing project: providing services to taxonomists for standard genome sequencing and annotation.</title>
        <authorList>
            <consortium name="The Broad Institute Genomics Platform"/>
            <consortium name="The Broad Institute Genome Sequencing Center for Infectious Disease"/>
            <person name="Wu L."/>
            <person name="Ma J."/>
        </authorList>
    </citation>
    <scope>NUCLEOTIDE SEQUENCE [LARGE SCALE GENOMIC DNA]</scope>
    <source>
        <strain evidence="8 9">JCM 3380</strain>
    </source>
</reference>
<proteinExistence type="inferred from homology"/>
<protein>
    <submittedName>
        <fullName evidence="8">EamA family transporter</fullName>
    </submittedName>
</protein>
<dbReference type="PANTHER" id="PTHR32322">
    <property type="entry name" value="INNER MEMBRANE TRANSPORTER"/>
    <property type="match status" value="1"/>
</dbReference>
<feature type="transmembrane region" description="Helical" evidence="6">
    <location>
        <begin position="171"/>
        <end position="190"/>
    </location>
</feature>
<accession>A0ABN0TVP2</accession>
<feature type="transmembrane region" description="Helical" evidence="6">
    <location>
        <begin position="237"/>
        <end position="257"/>
    </location>
</feature>
<feature type="transmembrane region" description="Helical" evidence="6">
    <location>
        <begin position="263"/>
        <end position="284"/>
    </location>
</feature>
<keyword evidence="9" id="KW-1185">Reference proteome</keyword>
<keyword evidence="5 6" id="KW-0472">Membrane</keyword>
<feature type="transmembrane region" description="Helical" evidence="6">
    <location>
        <begin position="115"/>
        <end position="134"/>
    </location>
</feature>
<dbReference type="RefSeq" id="WP_343934622.1">
    <property type="nucleotide sequence ID" value="NZ_BAAABU010000005.1"/>
</dbReference>
<evidence type="ECO:0000256" key="2">
    <source>
        <dbReference type="ARBA" id="ARBA00007362"/>
    </source>
</evidence>
<feature type="domain" description="EamA" evidence="7">
    <location>
        <begin position="6"/>
        <end position="131"/>
    </location>
</feature>
<name>A0ABN0TVP2_9PSEU</name>
<feature type="transmembrane region" description="Helical" evidence="6">
    <location>
        <begin position="210"/>
        <end position="230"/>
    </location>
</feature>
<evidence type="ECO:0000259" key="7">
    <source>
        <dbReference type="Pfam" id="PF00892"/>
    </source>
</evidence>
<keyword evidence="3 6" id="KW-0812">Transmembrane</keyword>
<dbReference type="InterPro" id="IPR050638">
    <property type="entry name" value="AA-Vitamin_Transporters"/>
</dbReference>
<feature type="domain" description="EamA" evidence="7">
    <location>
        <begin position="141"/>
        <end position="279"/>
    </location>
</feature>
<feature type="transmembrane region" description="Helical" evidence="6">
    <location>
        <begin position="7"/>
        <end position="27"/>
    </location>
</feature>
<dbReference type="InterPro" id="IPR037185">
    <property type="entry name" value="EmrE-like"/>
</dbReference>
<dbReference type="PANTHER" id="PTHR32322:SF9">
    <property type="entry name" value="AMINO-ACID METABOLITE EFFLUX PUMP-RELATED"/>
    <property type="match status" value="1"/>
</dbReference>
<comment type="similarity">
    <text evidence="2">Belongs to the EamA transporter family.</text>
</comment>
<gene>
    <name evidence="8" type="ORF">GCM10010492_32460</name>
</gene>
<dbReference type="Pfam" id="PF00892">
    <property type="entry name" value="EamA"/>
    <property type="match status" value="2"/>
</dbReference>
<feature type="transmembrane region" description="Helical" evidence="6">
    <location>
        <begin position="88"/>
        <end position="108"/>
    </location>
</feature>
<feature type="transmembrane region" description="Helical" evidence="6">
    <location>
        <begin position="60"/>
        <end position="82"/>
    </location>
</feature>
<evidence type="ECO:0000313" key="9">
    <source>
        <dbReference type="Proteomes" id="UP001500416"/>
    </source>
</evidence>
<keyword evidence="4 6" id="KW-1133">Transmembrane helix</keyword>
<evidence type="ECO:0000256" key="5">
    <source>
        <dbReference type="ARBA" id="ARBA00023136"/>
    </source>
</evidence>
<comment type="subcellular location">
    <subcellularLocation>
        <location evidence="1">Membrane</location>
        <topology evidence="1">Multi-pass membrane protein</topology>
    </subcellularLocation>
</comment>
<feature type="transmembrane region" description="Helical" evidence="6">
    <location>
        <begin position="33"/>
        <end position="51"/>
    </location>
</feature>
<evidence type="ECO:0000313" key="8">
    <source>
        <dbReference type="EMBL" id="GAA0231335.1"/>
    </source>
</evidence>